<keyword evidence="1" id="KW-0540">Nuclease</keyword>
<evidence type="ECO:0000313" key="5">
    <source>
        <dbReference type="EMBL" id="SAL83154.1"/>
    </source>
</evidence>
<keyword evidence="4" id="KW-0732">Signal</keyword>
<dbReference type="InterPro" id="IPR016191">
    <property type="entry name" value="Ribonuclease/ribotoxin"/>
</dbReference>
<accession>A0A158KPZ7</accession>
<dbReference type="GO" id="GO:0016787">
    <property type="term" value="F:hydrolase activity"/>
    <property type="evidence" value="ECO:0007669"/>
    <property type="project" value="UniProtKB-KW"/>
</dbReference>
<evidence type="ECO:0000256" key="4">
    <source>
        <dbReference type="SAM" id="SignalP"/>
    </source>
</evidence>
<dbReference type="AlphaFoldDB" id="A0A158KPZ7"/>
<evidence type="ECO:0000256" key="2">
    <source>
        <dbReference type="ARBA" id="ARBA00022801"/>
    </source>
</evidence>
<name>A0A158KPZ7_9BURK</name>
<evidence type="ECO:0000256" key="1">
    <source>
        <dbReference type="ARBA" id="ARBA00022722"/>
    </source>
</evidence>
<dbReference type="PROSITE" id="PS51257">
    <property type="entry name" value="PROKAR_LIPOPROTEIN"/>
    <property type="match status" value="1"/>
</dbReference>
<keyword evidence="2" id="KW-0378">Hydrolase</keyword>
<reference evidence="5" key="1">
    <citation type="submission" date="2016-01" db="EMBL/GenBank/DDBJ databases">
        <authorList>
            <person name="Peeters C."/>
        </authorList>
    </citation>
    <scope>NUCLEOTIDE SEQUENCE [LARGE SCALE GENOMIC DNA]</scope>
    <source>
        <strain evidence="5">LMG 22937</strain>
    </source>
</reference>
<dbReference type="RefSeq" id="WP_087660001.1">
    <property type="nucleotide sequence ID" value="NZ_FCOL02000091.1"/>
</dbReference>
<organism evidence="5 6">
    <name type="scientific">Caballeronia terrestris</name>
    <dbReference type="NCBI Taxonomy" id="1226301"/>
    <lineage>
        <taxon>Bacteria</taxon>
        <taxon>Pseudomonadati</taxon>
        <taxon>Pseudomonadota</taxon>
        <taxon>Betaproteobacteria</taxon>
        <taxon>Burkholderiales</taxon>
        <taxon>Burkholderiaceae</taxon>
        <taxon>Caballeronia</taxon>
    </lineage>
</organism>
<feature type="region of interest" description="Disordered" evidence="3">
    <location>
        <begin position="24"/>
        <end position="56"/>
    </location>
</feature>
<feature type="signal peptide" evidence="4">
    <location>
        <begin position="1"/>
        <end position="19"/>
    </location>
</feature>
<dbReference type="Gene3D" id="3.10.450.30">
    <property type="entry name" value="Microbial ribonucleases"/>
    <property type="match status" value="1"/>
</dbReference>
<dbReference type="GO" id="GO:0003723">
    <property type="term" value="F:RNA binding"/>
    <property type="evidence" value="ECO:0007669"/>
    <property type="project" value="InterPro"/>
</dbReference>
<keyword evidence="6" id="KW-1185">Reference proteome</keyword>
<dbReference type="SUPFAM" id="SSF53933">
    <property type="entry name" value="Microbial ribonucleases"/>
    <property type="match status" value="1"/>
</dbReference>
<gene>
    <name evidence="5" type="ORF">AWB67_06326</name>
</gene>
<dbReference type="Pfam" id="PF00545">
    <property type="entry name" value="Ribonuclease"/>
    <property type="match status" value="1"/>
</dbReference>
<dbReference type="CDD" id="cd00607">
    <property type="entry name" value="RNase_Sa"/>
    <property type="match status" value="1"/>
</dbReference>
<dbReference type="Proteomes" id="UP000054925">
    <property type="component" value="Unassembled WGS sequence"/>
</dbReference>
<dbReference type="OrthoDB" id="5326845at2"/>
<evidence type="ECO:0000256" key="3">
    <source>
        <dbReference type="SAM" id="MobiDB-lite"/>
    </source>
</evidence>
<feature type="compositionally biased region" description="Low complexity" evidence="3">
    <location>
        <begin position="28"/>
        <end position="56"/>
    </location>
</feature>
<protein>
    <submittedName>
        <fullName evidence="5">Guanine-specific ribonuclease N1 and T1</fullName>
    </submittedName>
</protein>
<proteinExistence type="predicted"/>
<evidence type="ECO:0000313" key="6">
    <source>
        <dbReference type="Proteomes" id="UP000054925"/>
    </source>
</evidence>
<dbReference type="EMBL" id="FCOL02000091">
    <property type="protein sequence ID" value="SAL83154.1"/>
    <property type="molecule type" value="Genomic_DNA"/>
</dbReference>
<comment type="caution">
    <text evidence="5">The sequence shown here is derived from an EMBL/GenBank/DDBJ whole genome shotgun (WGS) entry which is preliminary data.</text>
</comment>
<sequence>MKRAWAFSCILVLSAILSGCNKDGSKNAAPESGASASQAASQPEQAASGAPAASGAQAGSAPAVVTKAQLPGEAAETLRLIKAGGPFPFSEDGVVFRNSAGLLPQHPRGYYRAYTVRTPGAADRGLRRIVCGGSRKKISDCYYTEDYYVSFKRITE</sequence>
<dbReference type="GO" id="GO:0004521">
    <property type="term" value="F:RNA endonuclease activity"/>
    <property type="evidence" value="ECO:0007669"/>
    <property type="project" value="InterPro"/>
</dbReference>
<dbReference type="InterPro" id="IPR000026">
    <property type="entry name" value="N1-like"/>
</dbReference>
<feature type="chain" id="PRO_5011110258" evidence="4">
    <location>
        <begin position="20"/>
        <end position="156"/>
    </location>
</feature>